<dbReference type="Proteomes" id="UP001620645">
    <property type="component" value="Unassembled WGS sequence"/>
</dbReference>
<evidence type="ECO:0000256" key="1">
    <source>
        <dbReference type="SAM" id="Phobius"/>
    </source>
</evidence>
<keyword evidence="1" id="KW-1133">Transmembrane helix</keyword>
<sequence length="319" mass="36024">MAKFMDHFMAGLRSLWHIIKNKHLLPKDGKYQKRLTRRKKRMDADDYNPNYERPTANFFGATSSKFIACFGSLILFSFFGGFGIFFAVKLAQHLQNEHNVMTWVDGVMTIFDPSPLVAILAFSLYTPLALATLLLNLFAIVVLAHGHRYFSQRFFFIVGRHLLAADLLSTAAQLSIAVPVSAMSTESAKTYLESTFAQFMLALEALAHLDTFHFVTLQACSFLGCFQQEQMAFRLNAFGSIIGLVVWMLIAGQLLLFGFVPCAKRFDPVTLHFFDSCYWPNPNARGSGFALLNIWLTVLLCCAFSIYAIALSHVRRRIQ</sequence>
<protein>
    <submittedName>
        <fullName evidence="2">Uncharacterized protein</fullName>
    </submittedName>
</protein>
<feature type="transmembrane region" description="Helical" evidence="1">
    <location>
        <begin position="238"/>
        <end position="260"/>
    </location>
</feature>
<feature type="transmembrane region" description="Helical" evidence="1">
    <location>
        <begin position="289"/>
        <end position="310"/>
    </location>
</feature>
<feature type="transmembrane region" description="Helical" evidence="1">
    <location>
        <begin position="116"/>
        <end position="142"/>
    </location>
</feature>
<dbReference type="AlphaFoldDB" id="A0ABD2JCT5"/>
<feature type="transmembrane region" description="Helical" evidence="1">
    <location>
        <begin position="66"/>
        <end position="88"/>
    </location>
</feature>
<comment type="caution">
    <text evidence="2">The sequence shown here is derived from an EMBL/GenBank/DDBJ whole genome shotgun (WGS) entry which is preliminary data.</text>
</comment>
<evidence type="ECO:0000313" key="3">
    <source>
        <dbReference type="Proteomes" id="UP001620645"/>
    </source>
</evidence>
<name>A0ABD2JCT5_HETSC</name>
<keyword evidence="1" id="KW-0472">Membrane</keyword>
<reference evidence="2 3" key="1">
    <citation type="submission" date="2024-10" db="EMBL/GenBank/DDBJ databases">
        <authorList>
            <person name="Kim D."/>
        </authorList>
    </citation>
    <scope>NUCLEOTIDE SEQUENCE [LARGE SCALE GENOMIC DNA]</scope>
    <source>
        <strain evidence="2">Taebaek</strain>
    </source>
</reference>
<evidence type="ECO:0000313" key="2">
    <source>
        <dbReference type="EMBL" id="KAL3088397.1"/>
    </source>
</evidence>
<gene>
    <name evidence="2" type="ORF">niasHS_008352</name>
</gene>
<keyword evidence="3" id="KW-1185">Reference proteome</keyword>
<accession>A0ABD2JCT5</accession>
<keyword evidence="1" id="KW-0812">Transmembrane</keyword>
<organism evidence="2 3">
    <name type="scientific">Heterodera schachtii</name>
    <name type="common">Sugarbeet cyst nematode worm</name>
    <name type="synonym">Tylenchus schachtii</name>
    <dbReference type="NCBI Taxonomy" id="97005"/>
    <lineage>
        <taxon>Eukaryota</taxon>
        <taxon>Metazoa</taxon>
        <taxon>Ecdysozoa</taxon>
        <taxon>Nematoda</taxon>
        <taxon>Chromadorea</taxon>
        <taxon>Rhabditida</taxon>
        <taxon>Tylenchina</taxon>
        <taxon>Tylenchomorpha</taxon>
        <taxon>Tylenchoidea</taxon>
        <taxon>Heteroderidae</taxon>
        <taxon>Heteroderinae</taxon>
        <taxon>Heterodera</taxon>
    </lineage>
</organism>
<dbReference type="EMBL" id="JBICCN010000158">
    <property type="protein sequence ID" value="KAL3088397.1"/>
    <property type="molecule type" value="Genomic_DNA"/>
</dbReference>
<proteinExistence type="predicted"/>